<evidence type="ECO:0000256" key="1">
    <source>
        <dbReference type="SAM" id="Phobius"/>
    </source>
</evidence>
<evidence type="ECO:0000313" key="2">
    <source>
        <dbReference type="EMBL" id="QHT12666.1"/>
    </source>
</evidence>
<feature type="transmembrane region" description="Helical" evidence="1">
    <location>
        <begin position="235"/>
        <end position="252"/>
    </location>
</feature>
<dbReference type="AlphaFoldDB" id="A0A6C0D6K3"/>
<name>A0A6C0D6K3_9ZZZZ</name>
<organism evidence="2">
    <name type="scientific">viral metagenome</name>
    <dbReference type="NCBI Taxonomy" id="1070528"/>
    <lineage>
        <taxon>unclassified sequences</taxon>
        <taxon>metagenomes</taxon>
        <taxon>organismal metagenomes</taxon>
    </lineage>
</organism>
<dbReference type="EMBL" id="MN739549">
    <property type="protein sequence ID" value="QHT12666.1"/>
    <property type="molecule type" value="Genomic_DNA"/>
</dbReference>
<proteinExistence type="predicted"/>
<keyword evidence="1" id="KW-1133">Transmembrane helix</keyword>
<reference evidence="2" key="1">
    <citation type="journal article" date="2020" name="Nature">
        <title>Giant virus diversity and host interactions through global metagenomics.</title>
        <authorList>
            <person name="Schulz F."/>
            <person name="Roux S."/>
            <person name="Paez-Espino D."/>
            <person name="Jungbluth S."/>
            <person name="Walsh D.A."/>
            <person name="Denef V.J."/>
            <person name="McMahon K.D."/>
            <person name="Konstantinidis K.T."/>
            <person name="Eloe-Fadrosh E.A."/>
            <person name="Kyrpides N.C."/>
            <person name="Woyke T."/>
        </authorList>
    </citation>
    <scope>NUCLEOTIDE SEQUENCE</scope>
    <source>
        <strain evidence="2">GVMAG-M-3300023174-130</strain>
    </source>
</reference>
<accession>A0A6C0D6K3</accession>
<sequence>MSNIFQNVLTDVTNVQQNLLGPDYPYWKNIKTPSQIGMSDQGNLSAMAKDVNGLVQYVEVLVTGGGASSTGGPLGNKFFLQTGGKCKDVKSGNQVDRFIYINNVPSGNIPFVSAGLDTNFSEFKGLIPGAMSNLNSLNPFAIMSSFAAGSLPECQEITLDVVGPTPPSAGNPLGPNATGRQTHFVTTVDIKNMDACNWGRGGTNPVSGKRCNETFTNMNPNPVSTKSESLPEDPIVQFYFACLGLLGVYIIYRMTTNAK</sequence>
<keyword evidence="1" id="KW-0812">Transmembrane</keyword>
<protein>
    <submittedName>
        <fullName evidence="2">Uncharacterized protein</fullName>
    </submittedName>
</protein>
<keyword evidence="1" id="KW-0472">Membrane</keyword>